<dbReference type="InterPro" id="IPR038593">
    <property type="entry name" value="RNA_pol_Rpb1_7_sf"/>
</dbReference>
<comment type="subcellular location">
    <subcellularLocation>
        <location evidence="2">Chromosome</location>
    </subcellularLocation>
    <subcellularLocation>
        <location evidence="1">Nucleus</location>
    </subcellularLocation>
</comment>
<organism evidence="23 24">
    <name type="scientific">Acrobeloides nanus</name>
    <dbReference type="NCBI Taxonomy" id="290746"/>
    <lineage>
        <taxon>Eukaryota</taxon>
        <taxon>Metazoa</taxon>
        <taxon>Ecdysozoa</taxon>
        <taxon>Nematoda</taxon>
        <taxon>Chromadorea</taxon>
        <taxon>Rhabditida</taxon>
        <taxon>Tylenchina</taxon>
        <taxon>Cephalobomorpha</taxon>
        <taxon>Cephaloboidea</taxon>
        <taxon>Cephalobidae</taxon>
        <taxon>Acrobeloides</taxon>
    </lineage>
</organism>
<dbReference type="Pfam" id="PF04990">
    <property type="entry name" value="RNA_pol_Rpb1_7"/>
    <property type="match status" value="1"/>
</dbReference>
<dbReference type="Gene3D" id="4.10.860.120">
    <property type="entry name" value="RNA polymerase II, clamp domain"/>
    <property type="match status" value="2"/>
</dbReference>
<keyword evidence="23" id="KW-1185">Reference proteome</keyword>
<dbReference type="FunFam" id="1.10.150.390:FF:000001">
    <property type="entry name" value="DNA-directed RNA polymerase subunit"/>
    <property type="match status" value="1"/>
</dbReference>
<comment type="catalytic activity">
    <reaction evidence="18 20">
        <text>RNA(n) + a ribonucleoside 5'-triphosphate = RNA(n+1) + diphosphate</text>
        <dbReference type="Rhea" id="RHEA:21248"/>
        <dbReference type="Rhea" id="RHEA-COMP:14527"/>
        <dbReference type="Rhea" id="RHEA-COMP:17342"/>
        <dbReference type="ChEBI" id="CHEBI:33019"/>
        <dbReference type="ChEBI" id="CHEBI:61557"/>
        <dbReference type="ChEBI" id="CHEBI:140395"/>
        <dbReference type="EC" id="2.7.7.6"/>
    </reaction>
</comment>
<evidence type="ECO:0000256" key="14">
    <source>
        <dbReference type="ARBA" id="ARBA00022843"/>
    </source>
</evidence>
<evidence type="ECO:0000256" key="7">
    <source>
        <dbReference type="ARBA" id="ARBA00022553"/>
    </source>
</evidence>
<keyword evidence="16 20" id="KW-0804">Transcription</keyword>
<dbReference type="Gene3D" id="2.40.40.20">
    <property type="match status" value="1"/>
</dbReference>
<dbReference type="EC" id="2.7.7.6" evidence="20"/>
<dbReference type="CDD" id="cd02584">
    <property type="entry name" value="RNAP_II_Rpb1_C"/>
    <property type="match status" value="1"/>
</dbReference>
<keyword evidence="14" id="KW-0832">Ubl conjugation</keyword>
<dbReference type="GO" id="GO:0003677">
    <property type="term" value="F:DNA binding"/>
    <property type="evidence" value="ECO:0007669"/>
    <property type="project" value="UniProtKB-KW"/>
</dbReference>
<evidence type="ECO:0000256" key="5">
    <source>
        <dbReference type="ARBA" id="ARBA00022478"/>
    </source>
</evidence>
<dbReference type="InterPro" id="IPR038120">
    <property type="entry name" value="Rpb1_funnel_sf"/>
</dbReference>
<dbReference type="InterPro" id="IPR007073">
    <property type="entry name" value="RNA_pol_Rpb1_7"/>
</dbReference>
<dbReference type="PANTHER" id="PTHR19376:SF37">
    <property type="entry name" value="DNA-DIRECTED RNA POLYMERASE II SUBUNIT RPB1"/>
    <property type="match status" value="1"/>
</dbReference>
<feature type="domain" description="RNA polymerase N-terminal" evidence="22">
    <location>
        <begin position="236"/>
        <end position="539"/>
    </location>
</feature>
<dbReference type="SMART" id="SM00663">
    <property type="entry name" value="RPOLA_N"/>
    <property type="match status" value="1"/>
</dbReference>
<dbReference type="GO" id="GO:0046872">
    <property type="term" value="F:metal ion binding"/>
    <property type="evidence" value="ECO:0007669"/>
    <property type="project" value="UniProtKB-KW"/>
</dbReference>
<comment type="function">
    <text evidence="20">DNA-dependent RNA polymerase catalyzes the transcription of DNA into RNA using the four ribonucleoside triphosphates as substrates.</text>
</comment>
<evidence type="ECO:0000259" key="22">
    <source>
        <dbReference type="SMART" id="SM00663"/>
    </source>
</evidence>
<dbReference type="Gene3D" id="6.20.50.80">
    <property type="match status" value="1"/>
</dbReference>
<protein>
    <recommendedName>
        <fullName evidence="20">DNA-directed RNA polymerase subunit</fullName>
        <ecNumber evidence="20">2.7.7.6</ecNumber>
    </recommendedName>
</protein>
<evidence type="ECO:0000256" key="19">
    <source>
        <dbReference type="ARBA" id="ARBA00064942"/>
    </source>
</evidence>
<accession>A0A914CB20</accession>
<evidence type="ECO:0000256" key="18">
    <source>
        <dbReference type="ARBA" id="ARBA00048552"/>
    </source>
</evidence>
<evidence type="ECO:0000256" key="17">
    <source>
        <dbReference type="ARBA" id="ARBA00023242"/>
    </source>
</evidence>
<keyword evidence="7" id="KW-0597">Phosphoprotein</keyword>
<dbReference type="GO" id="GO:0005694">
    <property type="term" value="C:chromosome"/>
    <property type="evidence" value="ECO:0007669"/>
    <property type="project" value="UniProtKB-SubCell"/>
</dbReference>
<dbReference type="FunFam" id="3.30.1360.140:FF:000001">
    <property type="entry name" value="DNA-directed RNA polymerase subunit"/>
    <property type="match status" value="1"/>
</dbReference>
<dbReference type="InterPro" id="IPR000684">
    <property type="entry name" value="RNA_pol_II_repeat_euk"/>
</dbReference>
<evidence type="ECO:0000256" key="6">
    <source>
        <dbReference type="ARBA" id="ARBA00022499"/>
    </source>
</evidence>
<dbReference type="PRINTS" id="PR01217">
    <property type="entry name" value="PRICHEXTENSN"/>
</dbReference>
<keyword evidence="4" id="KW-0158">Chromosome</keyword>
<dbReference type="CDD" id="cd02733">
    <property type="entry name" value="RNAP_II_RPB1_N"/>
    <property type="match status" value="1"/>
</dbReference>
<dbReference type="Gene3D" id="3.30.1490.180">
    <property type="entry name" value="RNA polymerase ii"/>
    <property type="match status" value="1"/>
</dbReference>
<dbReference type="InterPro" id="IPR045867">
    <property type="entry name" value="DNA-dir_RpoC_beta_prime"/>
</dbReference>
<dbReference type="Proteomes" id="UP000887540">
    <property type="component" value="Unplaced"/>
</dbReference>
<evidence type="ECO:0000256" key="4">
    <source>
        <dbReference type="ARBA" id="ARBA00022454"/>
    </source>
</evidence>
<keyword evidence="15" id="KW-0238">DNA-binding</keyword>
<evidence type="ECO:0000256" key="10">
    <source>
        <dbReference type="ARBA" id="ARBA00022723"/>
    </source>
</evidence>
<evidence type="ECO:0000256" key="13">
    <source>
        <dbReference type="ARBA" id="ARBA00022842"/>
    </source>
</evidence>
<dbReference type="Gene3D" id="1.10.132.30">
    <property type="match status" value="1"/>
</dbReference>
<dbReference type="Gene3D" id="3.30.1360.140">
    <property type="match status" value="1"/>
</dbReference>
<dbReference type="Pfam" id="PF04983">
    <property type="entry name" value="RNA_pol_Rpb1_3"/>
    <property type="match status" value="1"/>
</dbReference>
<dbReference type="NCBIfam" id="NF006336">
    <property type="entry name" value="PRK08566.1"/>
    <property type="match status" value="1"/>
</dbReference>
<dbReference type="GO" id="GO:0005665">
    <property type="term" value="C:RNA polymerase II, core complex"/>
    <property type="evidence" value="ECO:0007669"/>
    <property type="project" value="TreeGrafter"/>
</dbReference>
<evidence type="ECO:0000313" key="24">
    <source>
        <dbReference type="WBParaSite" id="ACRNAN_Path_762.g2888.t1"/>
    </source>
</evidence>
<evidence type="ECO:0000256" key="11">
    <source>
        <dbReference type="ARBA" id="ARBA00022737"/>
    </source>
</evidence>
<keyword evidence="12" id="KW-0862">Zinc</keyword>
<dbReference type="FunFam" id="4.10.860.120:FF:000005">
    <property type="entry name" value="DNA-directed RNA polymerase subunit"/>
    <property type="match status" value="1"/>
</dbReference>
<dbReference type="FunFam" id="1.10.274.100:FF:000001">
    <property type="entry name" value="DNA-directed RNA polymerase subunit"/>
    <property type="match status" value="1"/>
</dbReference>
<evidence type="ECO:0000256" key="20">
    <source>
        <dbReference type="RuleBase" id="RU004279"/>
    </source>
</evidence>
<evidence type="ECO:0000256" key="2">
    <source>
        <dbReference type="ARBA" id="ARBA00004286"/>
    </source>
</evidence>
<evidence type="ECO:0000313" key="23">
    <source>
        <dbReference type="Proteomes" id="UP000887540"/>
    </source>
</evidence>
<dbReference type="InterPro" id="IPR007075">
    <property type="entry name" value="RNA_pol_Rpb1_6"/>
</dbReference>
<proteinExistence type="inferred from homology"/>
<keyword evidence="17" id="KW-0539">Nucleus</keyword>
<evidence type="ECO:0000256" key="16">
    <source>
        <dbReference type="ARBA" id="ARBA00023163"/>
    </source>
</evidence>
<evidence type="ECO:0000256" key="12">
    <source>
        <dbReference type="ARBA" id="ARBA00022833"/>
    </source>
</evidence>
<evidence type="ECO:0000256" key="9">
    <source>
        <dbReference type="ARBA" id="ARBA00022695"/>
    </source>
</evidence>
<evidence type="ECO:0000256" key="15">
    <source>
        <dbReference type="ARBA" id="ARBA00023125"/>
    </source>
</evidence>
<feature type="compositionally biased region" description="Low complexity" evidence="21">
    <location>
        <begin position="1633"/>
        <end position="1849"/>
    </location>
</feature>
<evidence type="ECO:0000256" key="8">
    <source>
        <dbReference type="ARBA" id="ARBA00022679"/>
    </source>
</evidence>
<evidence type="ECO:0000256" key="3">
    <source>
        <dbReference type="ARBA" id="ARBA00006460"/>
    </source>
</evidence>
<keyword evidence="9 20" id="KW-0548">Nucleotidyltransferase</keyword>
<name>A0A914CB20_9BILA</name>
<keyword evidence="10" id="KW-0479">Metal-binding</keyword>
<dbReference type="Gene3D" id="1.10.150.390">
    <property type="match status" value="1"/>
</dbReference>
<dbReference type="PANTHER" id="PTHR19376">
    <property type="entry name" value="DNA-DIRECTED RNA POLYMERASE"/>
    <property type="match status" value="1"/>
</dbReference>
<dbReference type="InterPro" id="IPR042102">
    <property type="entry name" value="RNA_pol_Rpb1_3_sf"/>
</dbReference>
<dbReference type="Pfam" id="PF04998">
    <property type="entry name" value="RNA_pol_Rpb1_5"/>
    <property type="match status" value="1"/>
</dbReference>
<dbReference type="FunFam" id="3.30.1490.180:FF:000001">
    <property type="entry name" value="DNA-directed RNA polymerase subunit"/>
    <property type="match status" value="1"/>
</dbReference>
<keyword evidence="5 20" id="KW-0240">DNA-directed RNA polymerase</keyword>
<keyword evidence="6" id="KW-1017">Isopeptide bond</keyword>
<dbReference type="Pfam" id="PF05000">
    <property type="entry name" value="RNA_pol_Rpb1_4"/>
    <property type="match status" value="1"/>
</dbReference>
<dbReference type="Gene3D" id="1.10.274.100">
    <property type="entry name" value="RNA polymerase Rpb1, domain 3"/>
    <property type="match status" value="1"/>
</dbReference>
<sequence>MALVGMDFRAPLRDVKRVQFGILSPDEIKRMSVGEIEFSEIYENGKPKLGGLMDPRQGVIDRNGRCMTCAGTMTECPGHFAHLELAKPVFHIGFLTKTLKVLRCVCFYCSRLLIDKDKPQIKEIMKKTQGNLRRRLAHIYDLCKSKTVCEGADEQLPDNEAEDVDGEIKNGGCGRYQPSYRRIGIEIFAEWKKHVNEDTQERKIVLTGERALEILKGVSEEDCKVLGFDPRWSRPDWMIAQVIPVPPLVVRPAVVTFGSARNQDDLTHKLSDIVKTNNQLKRNEANGAAAHVLAEDIKLLQFHVATIVDNELPGLPRATQKSGRPLKSIKQRLKGKEGRIRGNLMGKRVDFSARTVITPDPNLPIDTVGVPRTIAQNLTFPEIVTPFNIDKLQELVNRGDMQYPGAKYIIRDNGARVDLRFHPRAADLHLQPGYKVERHMRDGDIIVFNRQPTLHKMSMMGHRVKVLPWSTFRMNLSVTTPYNADFDGDEMNLHLPQTLETRAEIAEIAMVPRQLITPQANKPVMGIVQDTLTAVRMMTKRDVFIELPRVMDLLMALPTWDGKIPQPAILKPKPLWTGKQIFTLIIPGNVNVERTHSTHPDDEDNGPYKWISPGDTKVLIENGELLSGIICSRTVGRSAGNLLHVIALELGHEVAAGFYSHIQKVVNQWLIAEGHTIGIGDTIADQSTYKDIQETIRKAKQDVIDVIEKAHNDDLEQTPGNSLRQTFENTVNRILNDARDRTGSAAQKSLSEFNNFKAMVVAGSKGSKINISQVIACVGQQNVEGKRIPFGFRHRTLPHFIKDDYGPESRGFVENSYLAGLTPAEFFFHAMGGREGLIDTAVKTAETGYIQRRLIKAMESVMVNYDGTVRNSVGQMVQLRYGEDGLDGMWVEGQTMPTMKPNNALFEKQFKLDLTDERELRRLYTDSTVRELSGSAEALREVESEWQQLEEDRRILRKIFPKGESCDVCIRIALGEDRISRQAQHNATLLMNILLRSTFCSKQVAKVHKLNAEAFEWILGEIETRFNQAIAQPGEMVGALAAQSLGEPATQMTLNTFHYAGVSAKNVTLGVPRLKEIINVSKRPKTPSLTVFLQGAASKDAERAKDVLCKLEHCTLRKVTANTAIYYDPDPRNTCIEEDQEWVQIFYEMPDFDPANASPWLLRLELDRKRMTDKKLTMEAIAEKVHKGFGDDLHVIYTDDNADKLVFHIRLTNSATDKDSEEQVDKMEDDTFLKCIESNMLSDLTLQGIEAISKVYMHKPNTDDKKRVEITQDGSFRMVSEWMLETDGTALLKVLSELNVDPVRTTSNDICEIFEVLGIEAVRKAIEREMNQVISFDGSYVNYRHLALLCDVMTAKGHLMAITRHGINRQEVGALMRCSFEETVDILMEASVHAETDPVKGVSENIMLGQLAKAGTGCFDLVLDSEKCKLGMEIQANVAGMNLGHGMFYGDHLSSPASSSMSPSATPWVSGVTPAYGGEWSPIGAGMTPGAAFSPAGEGGFSPASFSDAWSPRGAASPGSMGGMSPGFSPRGAESPGFAPSPVSPRYSPTSPIYSPTSPSYSPNYSPASPTYSPTSPSYSPTSPSYSPTSPSYSPTSPSYSPTSPSYSPTSPSYSPTSPSYSPTSPAAGGQGYSPTSPRYSPTSPRYSPTSPSYSPTSPSYSPTSPQYSPTSPAYSPTSPTYSPTSPTYSPTSPTYSPTSPQYSPTSPQYSPTSPQYSPSSPQYSPTSPQYSPSSPQYSPTSPQYSPSSPQYSPTSPQYSPSSPQYSPSSPQYSPASPQYSPNSPMASPASPTYSPGSPAYSPSSPVYSPASPQYSPTSPQYSPSSPQYTPSSPQYSPSSPSYTPDERK</sequence>
<dbReference type="WBParaSite" id="ACRNAN_Path_762.g2888.t1">
    <property type="protein sequence ID" value="ACRNAN_Path_762.g2888.t1"/>
    <property type="gene ID" value="ACRNAN_Path_762.g2888"/>
</dbReference>
<reference evidence="24" key="1">
    <citation type="submission" date="2022-11" db="UniProtKB">
        <authorList>
            <consortium name="WormBaseParasite"/>
        </authorList>
    </citation>
    <scope>IDENTIFICATION</scope>
</reference>
<dbReference type="SUPFAM" id="SSF64484">
    <property type="entry name" value="beta and beta-prime subunits of DNA dependent RNA-polymerase"/>
    <property type="match status" value="1"/>
</dbReference>
<keyword evidence="8 20" id="KW-0808">Transferase</keyword>
<dbReference type="InterPro" id="IPR007066">
    <property type="entry name" value="RNA_pol_Rpb1_3"/>
</dbReference>
<comment type="subunit">
    <text evidence="19">Component of the RNA polymerase II (Pol II) complex consisting of 12 subunits. Interacts with sig-7.</text>
</comment>
<dbReference type="GO" id="GO:0006366">
    <property type="term" value="P:transcription by RNA polymerase II"/>
    <property type="evidence" value="ECO:0007669"/>
    <property type="project" value="InterPro"/>
</dbReference>
<feature type="compositionally biased region" description="Low complexity" evidence="21">
    <location>
        <begin position="1544"/>
        <end position="1626"/>
    </location>
</feature>
<dbReference type="Pfam" id="PF04992">
    <property type="entry name" value="RNA_pol_Rpb1_6"/>
    <property type="match status" value="2"/>
</dbReference>
<dbReference type="GO" id="GO:0003899">
    <property type="term" value="F:DNA-directed RNA polymerase activity"/>
    <property type="evidence" value="ECO:0007669"/>
    <property type="project" value="UniProtKB-EC"/>
</dbReference>
<dbReference type="InterPro" id="IPR007083">
    <property type="entry name" value="RNA_pol_Rpb1_4"/>
</dbReference>
<dbReference type="Pfam" id="PF04997">
    <property type="entry name" value="RNA_pol_Rpb1_1"/>
    <property type="match status" value="1"/>
</dbReference>
<dbReference type="Pfam" id="PF05001">
    <property type="entry name" value="RNA_pol_Rpb1_R"/>
    <property type="match status" value="16"/>
</dbReference>
<dbReference type="InterPro" id="IPR000722">
    <property type="entry name" value="RNA_pol_asu"/>
</dbReference>
<comment type="similarity">
    <text evidence="3 20">Belongs to the RNA polymerase beta' chain family.</text>
</comment>
<dbReference type="PROSITE" id="PS00115">
    <property type="entry name" value="RNA_POL_II_REPEAT"/>
    <property type="match status" value="7"/>
</dbReference>
<dbReference type="FunFam" id="1.10.132.30:FF:000001">
    <property type="entry name" value="DNA-directed RNA polymerase subunit"/>
    <property type="match status" value="1"/>
</dbReference>
<dbReference type="FunFam" id="2.40.40.20:FF:000019">
    <property type="entry name" value="DNA-directed RNA polymerase II subunit RPB1"/>
    <property type="match status" value="1"/>
</dbReference>
<keyword evidence="13" id="KW-0460">Magnesium</keyword>
<feature type="region of interest" description="Disordered" evidence="21">
    <location>
        <begin position="1504"/>
        <end position="1849"/>
    </location>
</feature>
<dbReference type="InterPro" id="IPR007080">
    <property type="entry name" value="RNA_pol_Rpb1_1"/>
</dbReference>
<dbReference type="Pfam" id="PF00623">
    <property type="entry name" value="RNA_pol_Rpb1_2"/>
    <property type="match status" value="1"/>
</dbReference>
<dbReference type="InterPro" id="IPR006592">
    <property type="entry name" value="RNA_pol_N"/>
</dbReference>
<dbReference type="Gene3D" id="6.10.250.2940">
    <property type="match status" value="1"/>
</dbReference>
<dbReference type="InterPro" id="IPR007081">
    <property type="entry name" value="RNA_pol_Rpb1_5"/>
</dbReference>
<evidence type="ECO:0000256" key="21">
    <source>
        <dbReference type="SAM" id="MobiDB-lite"/>
    </source>
</evidence>
<evidence type="ECO:0000256" key="1">
    <source>
        <dbReference type="ARBA" id="ARBA00004123"/>
    </source>
</evidence>
<keyword evidence="11" id="KW-0677">Repeat</keyword>
<dbReference type="InterPro" id="IPR044893">
    <property type="entry name" value="RNA_pol_Rpb1_clamp_domain"/>
</dbReference>